<dbReference type="Proteomes" id="UP000095447">
    <property type="component" value="Unassembled WGS sequence"/>
</dbReference>
<feature type="transmembrane region" description="Helical" evidence="1">
    <location>
        <begin position="39"/>
        <end position="60"/>
    </location>
</feature>
<keyword evidence="1" id="KW-0812">Transmembrane</keyword>
<evidence type="ECO:0000256" key="1">
    <source>
        <dbReference type="SAM" id="Phobius"/>
    </source>
</evidence>
<organism evidence="2 3">
    <name type="scientific">Blautia obeum</name>
    <dbReference type="NCBI Taxonomy" id="40520"/>
    <lineage>
        <taxon>Bacteria</taxon>
        <taxon>Bacillati</taxon>
        <taxon>Bacillota</taxon>
        <taxon>Clostridia</taxon>
        <taxon>Lachnospirales</taxon>
        <taxon>Lachnospiraceae</taxon>
        <taxon>Blautia</taxon>
    </lineage>
</organism>
<reference evidence="2 3" key="1">
    <citation type="submission" date="2015-09" db="EMBL/GenBank/DDBJ databases">
        <authorList>
            <consortium name="Pathogen Informatics"/>
        </authorList>
    </citation>
    <scope>NUCLEOTIDE SEQUENCE [LARGE SCALE GENOMIC DNA]</scope>
    <source>
        <strain evidence="2 3">2789STDY5608838</strain>
    </source>
</reference>
<keyword evidence="1" id="KW-0472">Membrane</keyword>
<proteinExistence type="predicted"/>
<accession>A0A173X844</accession>
<sequence length="74" mass="8360">MGVINSPLVEGRVFSEEVNKKEVTVNGANSNKKSVRITIILHTLFAIISLLLYIVSYTVLCDLKITFLYFRRAV</sequence>
<dbReference type="AlphaFoldDB" id="A0A173X844"/>
<evidence type="ECO:0000313" key="2">
    <source>
        <dbReference type="EMBL" id="CUN46815.1"/>
    </source>
</evidence>
<protein>
    <submittedName>
        <fullName evidence="2">Uncharacterized protein</fullName>
    </submittedName>
</protein>
<dbReference type="EMBL" id="CYZA01000001">
    <property type="protein sequence ID" value="CUN46815.1"/>
    <property type="molecule type" value="Genomic_DNA"/>
</dbReference>
<name>A0A173X844_9FIRM</name>
<evidence type="ECO:0000313" key="3">
    <source>
        <dbReference type="Proteomes" id="UP000095447"/>
    </source>
</evidence>
<gene>
    <name evidence="2" type="ORF">ERS852395_00454</name>
</gene>
<keyword evidence="1" id="KW-1133">Transmembrane helix</keyword>